<comment type="caution">
    <text evidence="3">The sequence shown here is derived from an EMBL/GenBank/DDBJ whole genome shotgun (WGS) entry which is preliminary data.</text>
</comment>
<feature type="signal peptide" evidence="2">
    <location>
        <begin position="1"/>
        <end position="17"/>
    </location>
</feature>
<name>A0A838XJI9_9HYPH</name>
<accession>A0A838XJI9</accession>
<keyword evidence="1" id="KW-1133">Transmembrane helix</keyword>
<keyword evidence="2" id="KW-0732">Signal</keyword>
<keyword evidence="1" id="KW-0812">Transmembrane</keyword>
<evidence type="ECO:0000313" key="3">
    <source>
        <dbReference type="EMBL" id="MBA4610272.1"/>
    </source>
</evidence>
<dbReference type="EMBL" id="JACEON010000001">
    <property type="protein sequence ID" value="MBA4610272.1"/>
    <property type="molecule type" value="Genomic_DNA"/>
</dbReference>
<dbReference type="AlphaFoldDB" id="A0A838XJI9"/>
<organism evidence="3 4">
    <name type="scientific">Stappia taiwanensis</name>
    <dbReference type="NCBI Taxonomy" id="992267"/>
    <lineage>
        <taxon>Bacteria</taxon>
        <taxon>Pseudomonadati</taxon>
        <taxon>Pseudomonadota</taxon>
        <taxon>Alphaproteobacteria</taxon>
        <taxon>Hyphomicrobiales</taxon>
        <taxon>Stappiaceae</taxon>
        <taxon>Stappia</taxon>
    </lineage>
</organism>
<evidence type="ECO:0000256" key="1">
    <source>
        <dbReference type="SAM" id="Phobius"/>
    </source>
</evidence>
<dbReference type="Pfam" id="PF19455">
    <property type="entry name" value="DUF5993"/>
    <property type="match status" value="1"/>
</dbReference>
<feature type="transmembrane region" description="Helical" evidence="1">
    <location>
        <begin position="27"/>
        <end position="44"/>
    </location>
</feature>
<keyword evidence="4" id="KW-1185">Reference proteome</keyword>
<dbReference type="RefSeq" id="WP_181758456.1">
    <property type="nucleotide sequence ID" value="NZ_BMCR01000001.1"/>
</dbReference>
<keyword evidence="1" id="KW-0472">Membrane</keyword>
<sequence>MYLGLLFLLLTATLASAAYGPPRWTVGLTVVSFVAAGLVYFHHASDSLPLSF</sequence>
<reference evidence="3 4" key="2">
    <citation type="submission" date="2020-08" db="EMBL/GenBank/DDBJ databases">
        <title>Stappia taiwanensis sp. nov., isolated from a coastal thermal spring.</title>
        <authorList>
            <person name="Kampfer P."/>
        </authorList>
    </citation>
    <scope>NUCLEOTIDE SEQUENCE [LARGE SCALE GENOMIC DNA]</scope>
    <source>
        <strain evidence="3 4">DSM 23284</strain>
    </source>
</reference>
<dbReference type="InterPro" id="IPR046035">
    <property type="entry name" value="DUF5993"/>
</dbReference>
<feature type="chain" id="PRO_5033009843" evidence="2">
    <location>
        <begin position="18"/>
        <end position="52"/>
    </location>
</feature>
<dbReference type="Proteomes" id="UP000559404">
    <property type="component" value="Unassembled WGS sequence"/>
</dbReference>
<protein>
    <submittedName>
        <fullName evidence="3">Uncharacterized protein</fullName>
    </submittedName>
</protein>
<evidence type="ECO:0000313" key="4">
    <source>
        <dbReference type="Proteomes" id="UP000559404"/>
    </source>
</evidence>
<proteinExistence type="predicted"/>
<gene>
    <name evidence="3" type="ORF">H1W37_01305</name>
</gene>
<reference evidence="3 4" key="1">
    <citation type="submission" date="2020-07" db="EMBL/GenBank/DDBJ databases">
        <authorList>
            <person name="Li M."/>
        </authorList>
    </citation>
    <scope>NUCLEOTIDE SEQUENCE [LARGE SCALE GENOMIC DNA]</scope>
    <source>
        <strain evidence="3 4">DSM 23284</strain>
    </source>
</reference>
<evidence type="ECO:0000256" key="2">
    <source>
        <dbReference type="SAM" id="SignalP"/>
    </source>
</evidence>